<proteinExistence type="predicted"/>
<evidence type="ECO:0000313" key="1">
    <source>
        <dbReference type="EMBL" id="CAI9786674.1"/>
    </source>
</evidence>
<organism evidence="1 2">
    <name type="scientific">Fraxinus pennsylvanica</name>
    <dbReference type="NCBI Taxonomy" id="56036"/>
    <lineage>
        <taxon>Eukaryota</taxon>
        <taxon>Viridiplantae</taxon>
        <taxon>Streptophyta</taxon>
        <taxon>Embryophyta</taxon>
        <taxon>Tracheophyta</taxon>
        <taxon>Spermatophyta</taxon>
        <taxon>Magnoliopsida</taxon>
        <taxon>eudicotyledons</taxon>
        <taxon>Gunneridae</taxon>
        <taxon>Pentapetalae</taxon>
        <taxon>asterids</taxon>
        <taxon>lamiids</taxon>
        <taxon>Lamiales</taxon>
        <taxon>Oleaceae</taxon>
        <taxon>Oleeae</taxon>
        <taxon>Fraxinus</taxon>
    </lineage>
</organism>
<keyword evidence="2" id="KW-1185">Reference proteome</keyword>
<sequence length="214" mass="24870">MDTKSVARKGGRQNQNNLQWLNLDRKSNEERRISCHESSDSGIVKIPLGTQSSPHHESYGFEPVFAMGALHWLPLLNHNEYIVLLLVDDEKFMKISLPKSGEINDRIIAMSGFLGFVTRHEDVNRLDVWILRGLGYEVWEKRYSIRMDCTMNMVPLYCSRIDGEIIFRKNYYDLYAYDCSLQIKVEVKKGSFPFNGCYLPHVNSLISWMIPVKM</sequence>
<evidence type="ECO:0000313" key="2">
    <source>
        <dbReference type="Proteomes" id="UP000834106"/>
    </source>
</evidence>
<gene>
    <name evidence="1" type="ORF">FPE_LOCUS34104</name>
</gene>
<accession>A0AAD2AE54</accession>
<dbReference type="AlphaFoldDB" id="A0AAD2AE54"/>
<dbReference type="Proteomes" id="UP000834106">
    <property type="component" value="Chromosome 22"/>
</dbReference>
<dbReference type="EMBL" id="OU503057">
    <property type="protein sequence ID" value="CAI9786674.1"/>
    <property type="molecule type" value="Genomic_DNA"/>
</dbReference>
<evidence type="ECO:0008006" key="3">
    <source>
        <dbReference type="Google" id="ProtNLM"/>
    </source>
</evidence>
<name>A0AAD2AE54_9LAMI</name>
<protein>
    <recommendedName>
        <fullName evidence="3">F-box associated domain-containing protein</fullName>
    </recommendedName>
</protein>
<reference evidence="1" key="1">
    <citation type="submission" date="2023-05" db="EMBL/GenBank/DDBJ databases">
        <authorList>
            <person name="Huff M."/>
        </authorList>
    </citation>
    <scope>NUCLEOTIDE SEQUENCE</scope>
</reference>